<gene>
    <name evidence="2" type="ORF">ElyMa_005544900</name>
</gene>
<sequence length="266" mass="30303">MSEEMLETVFAILSDHPDYTLIMMNQELRVRLPDAPHVTSSTISNILKGQLIIMKKLEDAPVERNAVRTTTQRRDFATWVGADGTSFWPMRAGVAKQKGRTSLDDEPKSGHPKTSINEENTTRVRYARLLLNSKFQRVRFMKKSMTLWDIGRCLQDGFQKCLTEDHKLQTQRVEISQGLLLRCQQDNGDESAMHIGVRPFGCFRAKINLFDNLITGDETWVHVNTPETLKHPSSPVTKKFKVQKSAGKVIATVFWDEKSVILLDIS</sequence>
<evidence type="ECO:0000313" key="3">
    <source>
        <dbReference type="Proteomes" id="UP000762676"/>
    </source>
</evidence>
<proteinExistence type="predicted"/>
<evidence type="ECO:0000256" key="1">
    <source>
        <dbReference type="SAM" id="MobiDB-lite"/>
    </source>
</evidence>
<dbReference type="EMBL" id="BMAT01011062">
    <property type="protein sequence ID" value="GFR65927.1"/>
    <property type="molecule type" value="Genomic_DNA"/>
</dbReference>
<name>A0AAV4EYA5_9GAST</name>
<protein>
    <submittedName>
        <fullName evidence="2">Transposase</fullName>
    </submittedName>
</protein>
<dbReference type="Proteomes" id="UP000762676">
    <property type="component" value="Unassembled WGS sequence"/>
</dbReference>
<accession>A0AAV4EYA5</accession>
<reference evidence="2 3" key="1">
    <citation type="journal article" date="2021" name="Elife">
        <title>Chloroplast acquisition without the gene transfer in kleptoplastic sea slugs, Plakobranchus ocellatus.</title>
        <authorList>
            <person name="Maeda T."/>
            <person name="Takahashi S."/>
            <person name="Yoshida T."/>
            <person name="Shimamura S."/>
            <person name="Takaki Y."/>
            <person name="Nagai Y."/>
            <person name="Toyoda A."/>
            <person name="Suzuki Y."/>
            <person name="Arimoto A."/>
            <person name="Ishii H."/>
            <person name="Satoh N."/>
            <person name="Nishiyama T."/>
            <person name="Hasebe M."/>
            <person name="Maruyama T."/>
            <person name="Minagawa J."/>
            <person name="Obokata J."/>
            <person name="Shigenobu S."/>
        </authorList>
    </citation>
    <scope>NUCLEOTIDE SEQUENCE [LARGE SCALE GENOMIC DNA]</scope>
</reference>
<dbReference type="GO" id="GO:0003676">
    <property type="term" value="F:nucleic acid binding"/>
    <property type="evidence" value="ECO:0007669"/>
    <property type="project" value="InterPro"/>
</dbReference>
<comment type="caution">
    <text evidence="2">The sequence shown here is derived from an EMBL/GenBank/DDBJ whole genome shotgun (WGS) entry which is preliminary data.</text>
</comment>
<dbReference type="InterPro" id="IPR036397">
    <property type="entry name" value="RNaseH_sf"/>
</dbReference>
<dbReference type="Gene3D" id="3.30.420.10">
    <property type="entry name" value="Ribonuclease H-like superfamily/Ribonuclease H"/>
    <property type="match status" value="1"/>
</dbReference>
<organism evidence="2 3">
    <name type="scientific">Elysia marginata</name>
    <dbReference type="NCBI Taxonomy" id="1093978"/>
    <lineage>
        <taxon>Eukaryota</taxon>
        <taxon>Metazoa</taxon>
        <taxon>Spiralia</taxon>
        <taxon>Lophotrochozoa</taxon>
        <taxon>Mollusca</taxon>
        <taxon>Gastropoda</taxon>
        <taxon>Heterobranchia</taxon>
        <taxon>Euthyneura</taxon>
        <taxon>Panpulmonata</taxon>
        <taxon>Sacoglossa</taxon>
        <taxon>Placobranchoidea</taxon>
        <taxon>Plakobranchidae</taxon>
        <taxon>Elysia</taxon>
    </lineage>
</organism>
<evidence type="ECO:0000313" key="2">
    <source>
        <dbReference type="EMBL" id="GFR65927.1"/>
    </source>
</evidence>
<dbReference type="PANTHER" id="PTHR46060:SF1">
    <property type="entry name" value="MARINER MOS1 TRANSPOSASE-LIKE PROTEIN"/>
    <property type="match status" value="1"/>
</dbReference>
<dbReference type="AlphaFoldDB" id="A0AAV4EYA5"/>
<feature type="region of interest" description="Disordered" evidence="1">
    <location>
        <begin position="98"/>
        <end position="118"/>
    </location>
</feature>
<dbReference type="InterPro" id="IPR052709">
    <property type="entry name" value="Transposase-MT_Hybrid"/>
</dbReference>
<keyword evidence="3" id="KW-1185">Reference proteome</keyword>
<dbReference type="PANTHER" id="PTHR46060">
    <property type="entry name" value="MARINER MOS1 TRANSPOSASE-LIKE PROTEIN"/>
    <property type="match status" value="1"/>
</dbReference>